<dbReference type="GO" id="GO:0042644">
    <property type="term" value="C:chloroplast nucleoid"/>
    <property type="evidence" value="ECO:0007669"/>
    <property type="project" value="TreeGrafter"/>
</dbReference>
<dbReference type="InterPro" id="IPR019832">
    <property type="entry name" value="Mn/Fe_SOD_C"/>
</dbReference>
<dbReference type="PANTHER" id="PTHR42769:SF3">
    <property type="entry name" value="SUPEROXIDE DISMUTASE [FE] 2, CHLOROPLASTIC"/>
    <property type="match status" value="1"/>
</dbReference>
<evidence type="ECO:0000259" key="1">
    <source>
        <dbReference type="Pfam" id="PF02777"/>
    </source>
</evidence>
<dbReference type="InterPro" id="IPR036324">
    <property type="entry name" value="Mn/Fe_SOD_N_sf"/>
</dbReference>
<reference evidence="2" key="3">
    <citation type="journal article" date="2017" name="Nature">
        <title>Genome sequence of the progenitor of the wheat D genome Aegilops tauschii.</title>
        <authorList>
            <person name="Luo M.C."/>
            <person name="Gu Y.Q."/>
            <person name="Puiu D."/>
            <person name="Wang H."/>
            <person name="Twardziok S.O."/>
            <person name="Deal K.R."/>
            <person name="Huo N."/>
            <person name="Zhu T."/>
            <person name="Wang L."/>
            <person name="Wang Y."/>
            <person name="McGuire P.E."/>
            <person name="Liu S."/>
            <person name="Long H."/>
            <person name="Ramasamy R.K."/>
            <person name="Rodriguez J.C."/>
            <person name="Van S.L."/>
            <person name="Yuan L."/>
            <person name="Wang Z."/>
            <person name="Xia Z."/>
            <person name="Xiao L."/>
            <person name="Anderson O.D."/>
            <person name="Ouyang S."/>
            <person name="Liang Y."/>
            <person name="Zimin A.V."/>
            <person name="Pertea G."/>
            <person name="Qi P."/>
            <person name="Bennetzen J.L."/>
            <person name="Dai X."/>
            <person name="Dawson M.W."/>
            <person name="Muller H.G."/>
            <person name="Kugler K."/>
            <person name="Rivarola-Duarte L."/>
            <person name="Spannagl M."/>
            <person name="Mayer K.F.X."/>
            <person name="Lu F.H."/>
            <person name="Bevan M.W."/>
            <person name="Leroy P."/>
            <person name="Li P."/>
            <person name="You F.M."/>
            <person name="Sun Q."/>
            <person name="Liu Z."/>
            <person name="Lyons E."/>
            <person name="Wicker T."/>
            <person name="Salzberg S.L."/>
            <person name="Devos K.M."/>
            <person name="Dvorak J."/>
        </authorList>
    </citation>
    <scope>NUCLEOTIDE SEQUENCE [LARGE SCALE GENOMIC DNA]</scope>
    <source>
        <strain evidence="2">cv. AL8/78</strain>
    </source>
</reference>
<reference evidence="2" key="5">
    <citation type="journal article" date="2021" name="G3 (Bethesda)">
        <title>Aegilops tauschii genome assembly Aet v5.0 features greater sequence contiguity and improved annotation.</title>
        <authorList>
            <person name="Wang L."/>
            <person name="Zhu T."/>
            <person name="Rodriguez J.C."/>
            <person name="Deal K.R."/>
            <person name="Dubcovsky J."/>
            <person name="McGuire P.E."/>
            <person name="Lux T."/>
            <person name="Spannagl M."/>
            <person name="Mayer K.F.X."/>
            <person name="Baldrich P."/>
            <person name="Meyers B.C."/>
            <person name="Huo N."/>
            <person name="Gu Y.Q."/>
            <person name="Zhou H."/>
            <person name="Devos K.M."/>
            <person name="Bennetzen J.L."/>
            <person name="Unver T."/>
            <person name="Budak H."/>
            <person name="Gulick P.J."/>
            <person name="Galiba G."/>
            <person name="Kalapos B."/>
            <person name="Nelson D.R."/>
            <person name="Li P."/>
            <person name="You F.M."/>
            <person name="Luo M.C."/>
            <person name="Dvorak J."/>
        </authorList>
    </citation>
    <scope>NUCLEOTIDE SEQUENCE [LARGE SCALE GENOMIC DNA]</scope>
    <source>
        <strain evidence="2">cv. AL8/78</strain>
    </source>
</reference>
<keyword evidence="3" id="KW-1185">Reference proteome</keyword>
<evidence type="ECO:0000313" key="2">
    <source>
        <dbReference type="EnsemblPlants" id="AET7Gv20106100.9"/>
    </source>
</evidence>
<dbReference type="InterPro" id="IPR036314">
    <property type="entry name" value="SOD_C_sf"/>
</dbReference>
<feature type="domain" description="Manganese/iron superoxide dismutase C-terminal" evidence="1">
    <location>
        <begin position="65"/>
        <end position="149"/>
    </location>
</feature>
<proteinExistence type="predicted"/>
<dbReference type="GO" id="GO:0004784">
    <property type="term" value="F:superoxide dismutase activity"/>
    <property type="evidence" value="ECO:0007669"/>
    <property type="project" value="InterPro"/>
</dbReference>
<dbReference type="SUPFAM" id="SSF54719">
    <property type="entry name" value="Fe,Mn superoxide dismutase (SOD), C-terminal domain"/>
    <property type="match status" value="1"/>
</dbReference>
<reference evidence="2" key="4">
    <citation type="submission" date="2019-03" db="UniProtKB">
        <authorList>
            <consortium name="EnsemblPlants"/>
        </authorList>
    </citation>
    <scope>IDENTIFICATION</scope>
</reference>
<dbReference type="GO" id="GO:0046872">
    <property type="term" value="F:metal ion binding"/>
    <property type="evidence" value="ECO:0007669"/>
    <property type="project" value="InterPro"/>
</dbReference>
<dbReference type="AlphaFoldDB" id="A0A453QGS9"/>
<dbReference type="Gramene" id="AET7Gv20106100.9">
    <property type="protein sequence ID" value="AET7Gv20106100.9"/>
    <property type="gene ID" value="AET7Gv20106100"/>
</dbReference>
<reference evidence="3" key="1">
    <citation type="journal article" date="2014" name="Science">
        <title>Ancient hybridizations among the ancestral genomes of bread wheat.</title>
        <authorList>
            <consortium name="International Wheat Genome Sequencing Consortium,"/>
            <person name="Marcussen T."/>
            <person name="Sandve S.R."/>
            <person name="Heier L."/>
            <person name="Spannagl M."/>
            <person name="Pfeifer M."/>
            <person name="Jakobsen K.S."/>
            <person name="Wulff B.B."/>
            <person name="Steuernagel B."/>
            <person name="Mayer K.F."/>
            <person name="Olsen O.A."/>
        </authorList>
    </citation>
    <scope>NUCLEOTIDE SEQUENCE [LARGE SCALE GENOMIC DNA]</scope>
    <source>
        <strain evidence="3">cv. AL8/78</strain>
    </source>
</reference>
<dbReference type="Proteomes" id="UP000015105">
    <property type="component" value="Chromosome 7D"/>
</dbReference>
<dbReference type="EnsemblPlants" id="AET7Gv20106100.9">
    <property type="protein sequence ID" value="AET7Gv20106100.9"/>
    <property type="gene ID" value="AET7Gv20106100"/>
</dbReference>
<dbReference type="Pfam" id="PF02777">
    <property type="entry name" value="Sod_Fe_C"/>
    <property type="match status" value="1"/>
</dbReference>
<dbReference type="Gene3D" id="1.10.287.990">
    <property type="entry name" value="Fe,Mn superoxide dismutase (SOD) domain"/>
    <property type="match status" value="1"/>
</dbReference>
<organism evidence="2 3">
    <name type="scientific">Aegilops tauschii subsp. strangulata</name>
    <name type="common">Goatgrass</name>
    <dbReference type="NCBI Taxonomy" id="200361"/>
    <lineage>
        <taxon>Eukaryota</taxon>
        <taxon>Viridiplantae</taxon>
        <taxon>Streptophyta</taxon>
        <taxon>Embryophyta</taxon>
        <taxon>Tracheophyta</taxon>
        <taxon>Spermatophyta</taxon>
        <taxon>Magnoliopsida</taxon>
        <taxon>Liliopsida</taxon>
        <taxon>Poales</taxon>
        <taxon>Poaceae</taxon>
        <taxon>BOP clade</taxon>
        <taxon>Pooideae</taxon>
        <taxon>Triticodae</taxon>
        <taxon>Triticeae</taxon>
        <taxon>Triticinae</taxon>
        <taxon>Aegilops</taxon>
    </lineage>
</organism>
<protein>
    <recommendedName>
        <fullName evidence="1">Manganese/iron superoxide dismutase C-terminal domain-containing protein</fullName>
    </recommendedName>
</protein>
<accession>A0A453QGS9</accession>
<dbReference type="PANTHER" id="PTHR42769">
    <property type="entry name" value="SUPEROXIDE DISMUTASE"/>
    <property type="match status" value="1"/>
</dbReference>
<dbReference type="SUPFAM" id="SSF46609">
    <property type="entry name" value="Fe,Mn superoxide dismutase (SOD), N-terminal domain"/>
    <property type="match status" value="1"/>
</dbReference>
<name>A0A453QGS9_AEGTS</name>
<dbReference type="Gene3D" id="3.55.40.20">
    <property type="entry name" value="Iron/manganese superoxide dismutase, C-terminal domain"/>
    <property type="match status" value="1"/>
</dbReference>
<evidence type="ECO:0000313" key="3">
    <source>
        <dbReference type="Proteomes" id="UP000015105"/>
    </source>
</evidence>
<reference evidence="3" key="2">
    <citation type="journal article" date="2017" name="Nat. Plants">
        <title>The Aegilops tauschii genome reveals multiple impacts of transposons.</title>
        <authorList>
            <person name="Zhao G."/>
            <person name="Zou C."/>
            <person name="Li K."/>
            <person name="Wang K."/>
            <person name="Li T."/>
            <person name="Gao L."/>
            <person name="Zhang X."/>
            <person name="Wang H."/>
            <person name="Yang Z."/>
            <person name="Liu X."/>
            <person name="Jiang W."/>
            <person name="Mao L."/>
            <person name="Kong X."/>
            <person name="Jiao Y."/>
            <person name="Jia J."/>
        </authorList>
    </citation>
    <scope>NUCLEOTIDE SEQUENCE [LARGE SCALE GENOMIC DNA]</scope>
    <source>
        <strain evidence="3">cv. AL8/78</strain>
    </source>
</reference>
<sequence>MHVDRLNGMIGGSEWERMSIGQMMLASFNEGREPPHAPFFHAAQVWNHDFYWRSMKPGGGGKPPERLLKFINRDFGSYDGMIKQFMDAALTQFGSGWVWLSYKGSKLPHVKSKSPIPSDNYGRLVISKSPNAINPLVWGHSHAYYIFYSDLIFLSVYSCWQPLLAIDVWEVCMHISFSFPCIFLHKS</sequence>